<name>A0A9D9NMK2_9BACT</name>
<keyword evidence="2" id="KW-0378">Hydrolase</keyword>
<comment type="similarity">
    <text evidence="1">Belongs to the glycosyl hydrolase 2 family.</text>
</comment>
<dbReference type="InterPro" id="IPR006102">
    <property type="entry name" value="Ig-like_GH2"/>
</dbReference>
<feature type="signal peptide" evidence="4">
    <location>
        <begin position="1"/>
        <end position="21"/>
    </location>
</feature>
<reference evidence="8" key="1">
    <citation type="submission" date="2020-10" db="EMBL/GenBank/DDBJ databases">
        <authorList>
            <person name="Gilroy R."/>
        </authorList>
    </citation>
    <scope>NUCLEOTIDE SEQUENCE</scope>
    <source>
        <strain evidence="8">2478</strain>
    </source>
</reference>
<gene>
    <name evidence="8" type="ORF">IAB80_08885</name>
</gene>
<keyword evidence="3" id="KW-0326">Glycosidase</keyword>
<dbReference type="InterPro" id="IPR006103">
    <property type="entry name" value="Glyco_hydro_2_cat"/>
</dbReference>
<dbReference type="InterPro" id="IPR017853">
    <property type="entry name" value="GH"/>
</dbReference>
<feature type="domain" description="Glycosyl hydrolases family 2 sugar binding" evidence="7">
    <location>
        <begin position="120"/>
        <end position="196"/>
    </location>
</feature>
<dbReference type="InterPro" id="IPR051913">
    <property type="entry name" value="GH2_Domain-Containing"/>
</dbReference>
<dbReference type="InterPro" id="IPR036156">
    <property type="entry name" value="Beta-gal/glucu_dom_sf"/>
</dbReference>
<dbReference type="SUPFAM" id="SSF49303">
    <property type="entry name" value="beta-Galactosidase/glucuronidase domain"/>
    <property type="match status" value="1"/>
</dbReference>
<feature type="domain" description="Glycoside hydrolase family 2 immunoglobulin-like beta-sandwich" evidence="5">
    <location>
        <begin position="229"/>
        <end position="324"/>
    </location>
</feature>
<evidence type="ECO:0000259" key="6">
    <source>
        <dbReference type="Pfam" id="PF02836"/>
    </source>
</evidence>
<dbReference type="SUPFAM" id="SSF51445">
    <property type="entry name" value="(Trans)glycosidases"/>
    <property type="match status" value="1"/>
</dbReference>
<sequence length="623" mass="69906">MKRLHLLLCATALAVAATAAARETAADQTSADKTEWAPAGSRILTGWGESLDPSDVLPEYPRPIMERESWLNLNGLWSYKVIDRGGAMPQAGTADGNILVPFAIESSLSGVGERLGADKELVYTRTFTVPAAWKGSRVMLNFGAVDWKTDVWVNGVKVGSHTGGFTPFSFDITGALASKGENTLTVKVWDPTDQGYQPRGKQVNNPGGIWYTPVSGIWQTVWLEPVSETHFENLKITPDIDARTLTVAAGIAWPTAVDMVEVKVYDGEVMVVSGKSINGEPVQLSMPSDMKLWSPDSPFLYDLKVTLYQNGKPVDQVTSYAAMRKFSTGRDKSGIVRLQLNNEPLFQFGPLDQGWWPDGLYTAPSDEALAYDVKKTKDFGFNMIRKHIKVEPARWYTWCDRLGIIVWQDMPSGDRNPEWQNRKYFDGTEFSRSAESEACYRKEWKEIMDCLYSYPCIGVWVPFNEAWGQFKTPEIAEWTKQYDPTRLVNPASGGNHYTCGDILDLHNYPAPEMYLYDAQRATVLGEYGGIGLVVKDHIWEPDRNWGYVQFSSPEEVTAEYVKFAEILQNLIERGFSAAVYTQTTDVEVEVNGLMTYDRKVIKVNEQKIKETNEKICRSLDGGR</sequence>
<dbReference type="Gene3D" id="3.20.20.80">
    <property type="entry name" value="Glycosidases"/>
    <property type="match status" value="1"/>
</dbReference>
<dbReference type="Pfam" id="PF02837">
    <property type="entry name" value="Glyco_hydro_2_N"/>
    <property type="match status" value="1"/>
</dbReference>
<evidence type="ECO:0000256" key="1">
    <source>
        <dbReference type="ARBA" id="ARBA00007401"/>
    </source>
</evidence>
<dbReference type="PANTHER" id="PTHR42732">
    <property type="entry name" value="BETA-GALACTOSIDASE"/>
    <property type="match status" value="1"/>
</dbReference>
<evidence type="ECO:0000259" key="5">
    <source>
        <dbReference type="Pfam" id="PF00703"/>
    </source>
</evidence>
<evidence type="ECO:0000313" key="8">
    <source>
        <dbReference type="EMBL" id="MBO8478985.1"/>
    </source>
</evidence>
<dbReference type="Gene3D" id="2.60.40.10">
    <property type="entry name" value="Immunoglobulins"/>
    <property type="match status" value="1"/>
</dbReference>
<feature type="chain" id="PRO_5039371158" evidence="4">
    <location>
        <begin position="22"/>
        <end position="623"/>
    </location>
</feature>
<evidence type="ECO:0000313" key="9">
    <source>
        <dbReference type="Proteomes" id="UP000823771"/>
    </source>
</evidence>
<comment type="caution">
    <text evidence="8">The sequence shown here is derived from an EMBL/GenBank/DDBJ whole genome shotgun (WGS) entry which is preliminary data.</text>
</comment>
<evidence type="ECO:0000256" key="2">
    <source>
        <dbReference type="ARBA" id="ARBA00022801"/>
    </source>
</evidence>
<evidence type="ECO:0000256" key="4">
    <source>
        <dbReference type="SAM" id="SignalP"/>
    </source>
</evidence>
<dbReference type="GO" id="GO:0005975">
    <property type="term" value="P:carbohydrate metabolic process"/>
    <property type="evidence" value="ECO:0007669"/>
    <property type="project" value="InterPro"/>
</dbReference>
<evidence type="ECO:0000256" key="3">
    <source>
        <dbReference type="ARBA" id="ARBA00023295"/>
    </source>
</evidence>
<dbReference type="Pfam" id="PF00703">
    <property type="entry name" value="Glyco_hydro_2"/>
    <property type="match status" value="1"/>
</dbReference>
<proteinExistence type="inferred from homology"/>
<reference evidence="8" key="2">
    <citation type="journal article" date="2021" name="PeerJ">
        <title>Extensive microbial diversity within the chicken gut microbiome revealed by metagenomics and culture.</title>
        <authorList>
            <person name="Gilroy R."/>
            <person name="Ravi A."/>
            <person name="Getino M."/>
            <person name="Pursley I."/>
            <person name="Horton D.L."/>
            <person name="Alikhan N.F."/>
            <person name="Baker D."/>
            <person name="Gharbi K."/>
            <person name="Hall N."/>
            <person name="Watson M."/>
            <person name="Adriaenssens E.M."/>
            <person name="Foster-Nyarko E."/>
            <person name="Jarju S."/>
            <person name="Secka A."/>
            <person name="Antonio M."/>
            <person name="Oren A."/>
            <person name="Chaudhuri R.R."/>
            <person name="La Ragione R."/>
            <person name="Hildebrand F."/>
            <person name="Pallen M.J."/>
        </authorList>
    </citation>
    <scope>NUCLEOTIDE SEQUENCE</scope>
    <source>
        <strain evidence="8">2478</strain>
    </source>
</reference>
<dbReference type="PANTHER" id="PTHR42732:SF2">
    <property type="entry name" value="BETA-MANNOSIDASE"/>
    <property type="match status" value="1"/>
</dbReference>
<feature type="domain" description="Glycoside hydrolase family 2 catalytic" evidence="6">
    <location>
        <begin position="368"/>
        <end position="494"/>
    </location>
</feature>
<organism evidence="8 9">
    <name type="scientific">Candidatus Cryptobacteroides excrementipullorum</name>
    <dbReference type="NCBI Taxonomy" id="2840761"/>
    <lineage>
        <taxon>Bacteria</taxon>
        <taxon>Pseudomonadati</taxon>
        <taxon>Bacteroidota</taxon>
        <taxon>Bacteroidia</taxon>
        <taxon>Bacteroidales</taxon>
        <taxon>Candidatus Cryptobacteroides</taxon>
    </lineage>
</organism>
<dbReference type="InterPro" id="IPR006104">
    <property type="entry name" value="Glyco_hydro_2_N"/>
</dbReference>
<dbReference type="InterPro" id="IPR008979">
    <property type="entry name" value="Galactose-bd-like_sf"/>
</dbReference>
<accession>A0A9D9NMK2</accession>
<dbReference type="SUPFAM" id="SSF49785">
    <property type="entry name" value="Galactose-binding domain-like"/>
    <property type="match status" value="1"/>
</dbReference>
<dbReference type="AlphaFoldDB" id="A0A9D9NMK2"/>
<dbReference type="Proteomes" id="UP000823771">
    <property type="component" value="Unassembled WGS sequence"/>
</dbReference>
<dbReference type="InterPro" id="IPR013783">
    <property type="entry name" value="Ig-like_fold"/>
</dbReference>
<protein>
    <submittedName>
        <fullName evidence="8">Beta-galactosidase</fullName>
    </submittedName>
</protein>
<evidence type="ECO:0000259" key="7">
    <source>
        <dbReference type="Pfam" id="PF02837"/>
    </source>
</evidence>
<dbReference type="Gene3D" id="2.60.120.260">
    <property type="entry name" value="Galactose-binding domain-like"/>
    <property type="match status" value="1"/>
</dbReference>
<dbReference type="Pfam" id="PF02836">
    <property type="entry name" value="Glyco_hydro_2_C"/>
    <property type="match status" value="1"/>
</dbReference>
<keyword evidence="4" id="KW-0732">Signal</keyword>
<dbReference type="EMBL" id="JADILZ010000083">
    <property type="protein sequence ID" value="MBO8478985.1"/>
    <property type="molecule type" value="Genomic_DNA"/>
</dbReference>
<dbReference type="GO" id="GO:0004553">
    <property type="term" value="F:hydrolase activity, hydrolyzing O-glycosyl compounds"/>
    <property type="evidence" value="ECO:0007669"/>
    <property type="project" value="InterPro"/>
</dbReference>